<evidence type="ECO:0000256" key="3">
    <source>
        <dbReference type="ARBA" id="ARBA00022759"/>
    </source>
</evidence>
<name>A0AAN9A5E1_HALRR</name>
<dbReference type="Pfam" id="PF01223">
    <property type="entry name" value="Endonuclease_NS"/>
    <property type="match status" value="1"/>
</dbReference>
<comment type="caution">
    <text evidence="8">The sequence shown here is derived from an EMBL/GenBank/DDBJ whole genome shotgun (WGS) entry which is preliminary data.</text>
</comment>
<dbReference type="InterPro" id="IPR044925">
    <property type="entry name" value="His-Me_finger_sf"/>
</dbReference>
<dbReference type="PANTHER" id="PTHR13966">
    <property type="entry name" value="ENDONUCLEASE RELATED"/>
    <property type="match status" value="1"/>
</dbReference>
<dbReference type="GO" id="GO:0046872">
    <property type="term" value="F:metal ion binding"/>
    <property type="evidence" value="ECO:0007669"/>
    <property type="project" value="UniProtKB-KW"/>
</dbReference>
<dbReference type="PANTHER" id="PTHR13966:SF17">
    <property type="entry name" value="ENDONUCLEASE-RELATED"/>
    <property type="match status" value="1"/>
</dbReference>
<dbReference type="EMBL" id="JAXCGZ010011453">
    <property type="protein sequence ID" value="KAK7074799.1"/>
    <property type="molecule type" value="Genomic_DNA"/>
</dbReference>
<dbReference type="InterPro" id="IPR040255">
    <property type="entry name" value="Non-specific_endonuclease"/>
</dbReference>
<keyword evidence="3" id="KW-0378">Hydrolase</keyword>
<evidence type="ECO:0000256" key="4">
    <source>
        <dbReference type="PIRSR" id="PIRSR640255-1"/>
    </source>
</evidence>
<feature type="active site" description="Proton acceptor" evidence="4">
    <location>
        <position position="230"/>
    </location>
</feature>
<dbReference type="Proteomes" id="UP001381693">
    <property type="component" value="Unassembled WGS sequence"/>
</dbReference>
<evidence type="ECO:0000256" key="1">
    <source>
        <dbReference type="ARBA" id="ARBA00010052"/>
    </source>
</evidence>
<evidence type="ECO:0000256" key="2">
    <source>
        <dbReference type="ARBA" id="ARBA00022722"/>
    </source>
</evidence>
<sequence length="407" mass="46360">MSVLWVVFGLLICLISKGSFTGGCSIYYDFGISAKHHHPMALRRDGEGFLYPVLRDGIRILHFPSNGGVWLSCPGDKNSLFLNSRTRTYITCSGNHLYYGKQRVMWPQLGCKDKPKPSLDRFEESCGASKEGRMYAVHWPIRRGVDIRQIDICFDEMRETALFTYHQINGNHTDAKIIESSRPSFKRTNMITINANRVYTIKAQKALFTQLLHSGRHLTGEREHYLARGHLTPDSDFVLAPEQDATYYYANVVPQWQAVNNGNWKSLEYSVREVAERRRSILNVWTGTHGVLKLPDSRNRFVDLFLGSGVRRTVIPVPAFMWKVIHDPVRNDAIAIVLVNDVGGYGQSDGLSLQEEPCLDMCHLILWVDWDVTDYNSGRTFCCHIENLKNTIHNVPDLGDVRILASI</sequence>
<dbReference type="InterPro" id="IPR001604">
    <property type="entry name" value="Endo_G_ENPP1-like_dom"/>
</dbReference>
<dbReference type="GO" id="GO:0006309">
    <property type="term" value="P:apoptotic DNA fragmentation"/>
    <property type="evidence" value="ECO:0007669"/>
    <property type="project" value="TreeGrafter"/>
</dbReference>
<comment type="similarity">
    <text evidence="1">Belongs to the DNA/RNA non-specific endonuclease family.</text>
</comment>
<organism evidence="8 9">
    <name type="scientific">Halocaridina rubra</name>
    <name type="common">Hawaiian red shrimp</name>
    <dbReference type="NCBI Taxonomy" id="373956"/>
    <lineage>
        <taxon>Eukaryota</taxon>
        <taxon>Metazoa</taxon>
        <taxon>Ecdysozoa</taxon>
        <taxon>Arthropoda</taxon>
        <taxon>Crustacea</taxon>
        <taxon>Multicrustacea</taxon>
        <taxon>Malacostraca</taxon>
        <taxon>Eumalacostraca</taxon>
        <taxon>Eucarida</taxon>
        <taxon>Decapoda</taxon>
        <taxon>Pleocyemata</taxon>
        <taxon>Caridea</taxon>
        <taxon>Atyoidea</taxon>
        <taxon>Atyidae</taxon>
        <taxon>Halocaridina</taxon>
    </lineage>
</organism>
<evidence type="ECO:0000313" key="8">
    <source>
        <dbReference type="EMBL" id="KAK7074799.1"/>
    </source>
</evidence>
<feature type="chain" id="PRO_5042891842" description="DNA/RNA non-specific endonuclease/pyrophosphatase/phosphodiesterase domain-containing protein" evidence="6">
    <location>
        <begin position="19"/>
        <end position="407"/>
    </location>
</feature>
<dbReference type="GO" id="GO:0000014">
    <property type="term" value="F:single-stranded DNA endodeoxyribonuclease activity"/>
    <property type="evidence" value="ECO:0007669"/>
    <property type="project" value="TreeGrafter"/>
</dbReference>
<evidence type="ECO:0000256" key="5">
    <source>
        <dbReference type="PIRSR" id="PIRSR640255-2"/>
    </source>
</evidence>
<reference evidence="8 9" key="1">
    <citation type="submission" date="2023-11" db="EMBL/GenBank/DDBJ databases">
        <title>Halocaridina rubra genome assembly.</title>
        <authorList>
            <person name="Smith C."/>
        </authorList>
    </citation>
    <scope>NUCLEOTIDE SEQUENCE [LARGE SCALE GENOMIC DNA]</scope>
    <source>
        <strain evidence="8">EP-1</strain>
        <tissue evidence="8">Whole</tissue>
    </source>
</reference>
<gene>
    <name evidence="8" type="ORF">SK128_018969</name>
</gene>
<dbReference type="AlphaFoldDB" id="A0AAN9A5E1"/>
<proteinExistence type="inferred from homology"/>
<feature type="signal peptide" evidence="6">
    <location>
        <begin position="1"/>
        <end position="18"/>
    </location>
</feature>
<dbReference type="SMART" id="SM00892">
    <property type="entry name" value="Endonuclease_NS"/>
    <property type="match status" value="1"/>
</dbReference>
<evidence type="ECO:0000256" key="6">
    <source>
        <dbReference type="SAM" id="SignalP"/>
    </source>
</evidence>
<dbReference type="GO" id="GO:0004521">
    <property type="term" value="F:RNA endonuclease activity"/>
    <property type="evidence" value="ECO:0007669"/>
    <property type="project" value="TreeGrafter"/>
</dbReference>
<dbReference type="GO" id="GO:0005743">
    <property type="term" value="C:mitochondrial inner membrane"/>
    <property type="evidence" value="ECO:0007669"/>
    <property type="project" value="TreeGrafter"/>
</dbReference>
<dbReference type="GO" id="GO:0003676">
    <property type="term" value="F:nucleic acid binding"/>
    <property type="evidence" value="ECO:0007669"/>
    <property type="project" value="InterPro"/>
</dbReference>
<keyword evidence="6" id="KW-0732">Signal</keyword>
<dbReference type="GO" id="GO:0005634">
    <property type="term" value="C:nucleus"/>
    <property type="evidence" value="ECO:0007669"/>
    <property type="project" value="TreeGrafter"/>
</dbReference>
<feature type="domain" description="DNA/RNA non-specific endonuclease/pyrophosphatase/phosphodiesterase" evidence="7">
    <location>
        <begin position="146"/>
        <end position="388"/>
    </location>
</feature>
<dbReference type="InterPro" id="IPR044929">
    <property type="entry name" value="DNA/RNA_non-sp_Endonuclease_sf"/>
</dbReference>
<keyword evidence="2" id="KW-0540">Nuclease</keyword>
<evidence type="ECO:0000313" key="9">
    <source>
        <dbReference type="Proteomes" id="UP001381693"/>
    </source>
</evidence>
<keyword evidence="9" id="KW-1185">Reference proteome</keyword>
<dbReference type="Gene3D" id="3.40.570.10">
    <property type="entry name" value="Extracellular Endonuclease, subunit A"/>
    <property type="match status" value="1"/>
</dbReference>
<keyword evidence="5" id="KW-0479">Metal-binding</keyword>
<keyword evidence="3" id="KW-0255">Endonuclease</keyword>
<evidence type="ECO:0000259" key="7">
    <source>
        <dbReference type="SMART" id="SM00892"/>
    </source>
</evidence>
<dbReference type="SUPFAM" id="SSF54060">
    <property type="entry name" value="His-Me finger endonucleases"/>
    <property type="match status" value="1"/>
</dbReference>
<accession>A0AAN9A5E1</accession>
<protein>
    <recommendedName>
        <fullName evidence="7">DNA/RNA non-specific endonuclease/pyrophosphatase/phosphodiesterase domain-containing protein</fullName>
    </recommendedName>
</protein>
<feature type="binding site" evidence="5">
    <location>
        <position position="260"/>
    </location>
    <ligand>
        <name>Mg(2+)</name>
        <dbReference type="ChEBI" id="CHEBI:18420"/>
        <note>catalytic</note>
    </ligand>
</feature>